<organism evidence="1">
    <name type="scientific">Anguilla anguilla</name>
    <name type="common">European freshwater eel</name>
    <name type="synonym">Muraena anguilla</name>
    <dbReference type="NCBI Taxonomy" id="7936"/>
    <lineage>
        <taxon>Eukaryota</taxon>
        <taxon>Metazoa</taxon>
        <taxon>Chordata</taxon>
        <taxon>Craniata</taxon>
        <taxon>Vertebrata</taxon>
        <taxon>Euteleostomi</taxon>
        <taxon>Actinopterygii</taxon>
        <taxon>Neopterygii</taxon>
        <taxon>Teleostei</taxon>
        <taxon>Anguilliformes</taxon>
        <taxon>Anguillidae</taxon>
        <taxon>Anguilla</taxon>
    </lineage>
</organism>
<accession>A0A0E9TPA0</accession>
<dbReference type="AlphaFoldDB" id="A0A0E9TPA0"/>
<proteinExistence type="predicted"/>
<name>A0A0E9TPA0_ANGAN</name>
<reference evidence="1" key="2">
    <citation type="journal article" date="2015" name="Fish Shellfish Immunol.">
        <title>Early steps in the European eel (Anguilla anguilla)-Vibrio vulnificus interaction in the gills: Role of the RtxA13 toxin.</title>
        <authorList>
            <person name="Callol A."/>
            <person name="Pajuelo D."/>
            <person name="Ebbesson L."/>
            <person name="Teles M."/>
            <person name="MacKenzie S."/>
            <person name="Amaro C."/>
        </authorList>
    </citation>
    <scope>NUCLEOTIDE SEQUENCE</scope>
</reference>
<dbReference type="EMBL" id="GBXM01053033">
    <property type="protein sequence ID" value="JAH55544.1"/>
    <property type="molecule type" value="Transcribed_RNA"/>
</dbReference>
<sequence>MLCQYLITRYPARNVL</sequence>
<reference evidence="1" key="1">
    <citation type="submission" date="2014-11" db="EMBL/GenBank/DDBJ databases">
        <authorList>
            <person name="Amaro Gonzalez C."/>
        </authorList>
    </citation>
    <scope>NUCLEOTIDE SEQUENCE</scope>
</reference>
<protein>
    <submittedName>
        <fullName evidence="1">Uncharacterized protein</fullName>
    </submittedName>
</protein>
<evidence type="ECO:0000313" key="1">
    <source>
        <dbReference type="EMBL" id="JAH55544.1"/>
    </source>
</evidence>